<dbReference type="Proteomes" id="UP000054302">
    <property type="component" value="Unassembled WGS sequence"/>
</dbReference>
<dbReference type="HOGENOM" id="CLU_011398_4_2_1"/>
<dbReference type="AlphaFoldDB" id="A0A0D2A4X7"/>
<keyword evidence="7" id="KW-1185">Reference proteome</keyword>
<proteinExistence type="predicted"/>
<reference evidence="6 7" key="1">
    <citation type="submission" date="2015-01" db="EMBL/GenBank/DDBJ databases">
        <title>The Genome Sequence of Exophiala mesophila CBS40295.</title>
        <authorList>
            <consortium name="The Broad Institute Genomics Platform"/>
            <person name="Cuomo C."/>
            <person name="de Hoog S."/>
            <person name="Gorbushina A."/>
            <person name="Stielow B."/>
            <person name="Teixiera M."/>
            <person name="Abouelleil A."/>
            <person name="Chapman S.B."/>
            <person name="Priest M."/>
            <person name="Young S.K."/>
            <person name="Wortman J."/>
            <person name="Nusbaum C."/>
            <person name="Birren B."/>
        </authorList>
    </citation>
    <scope>NUCLEOTIDE SEQUENCE [LARGE SCALE GENOMIC DNA]</scope>
    <source>
        <strain evidence="6 7">CBS 40295</strain>
    </source>
</reference>
<dbReference type="EMBL" id="KN847522">
    <property type="protein sequence ID" value="KIV94023.1"/>
    <property type="molecule type" value="Genomic_DNA"/>
</dbReference>
<dbReference type="InterPro" id="IPR036188">
    <property type="entry name" value="FAD/NAD-bd_sf"/>
</dbReference>
<evidence type="ECO:0000313" key="6">
    <source>
        <dbReference type="EMBL" id="KIV94023.1"/>
    </source>
</evidence>
<evidence type="ECO:0000256" key="1">
    <source>
        <dbReference type="ARBA" id="ARBA00001974"/>
    </source>
</evidence>
<evidence type="ECO:0000256" key="2">
    <source>
        <dbReference type="ARBA" id="ARBA00022630"/>
    </source>
</evidence>
<accession>A0A0D2A4X7</accession>
<dbReference type="InterPro" id="IPR003953">
    <property type="entry name" value="FAD-dep_OxRdtase_2_FAD-bd"/>
</dbReference>
<dbReference type="Gene3D" id="3.50.50.60">
    <property type="entry name" value="FAD/NAD(P)-binding domain"/>
    <property type="match status" value="2"/>
</dbReference>
<feature type="domain" description="FAD-dependent oxidoreductase 2 FAD-binding" evidence="5">
    <location>
        <begin position="44"/>
        <end position="573"/>
    </location>
</feature>
<keyword evidence="2" id="KW-0285">Flavoprotein</keyword>
<evidence type="ECO:0000256" key="4">
    <source>
        <dbReference type="ARBA" id="ARBA00023002"/>
    </source>
</evidence>
<dbReference type="VEuPathDB" id="FungiDB:PV10_05186"/>
<dbReference type="PANTHER" id="PTHR43400">
    <property type="entry name" value="FUMARATE REDUCTASE"/>
    <property type="match status" value="1"/>
</dbReference>
<dbReference type="RefSeq" id="XP_016225597.1">
    <property type="nucleotide sequence ID" value="XM_016369809.1"/>
</dbReference>
<organism evidence="6 7">
    <name type="scientific">Exophiala mesophila</name>
    <name type="common">Black yeast-like fungus</name>
    <dbReference type="NCBI Taxonomy" id="212818"/>
    <lineage>
        <taxon>Eukaryota</taxon>
        <taxon>Fungi</taxon>
        <taxon>Dikarya</taxon>
        <taxon>Ascomycota</taxon>
        <taxon>Pezizomycotina</taxon>
        <taxon>Eurotiomycetes</taxon>
        <taxon>Chaetothyriomycetidae</taxon>
        <taxon>Chaetothyriales</taxon>
        <taxon>Herpotrichiellaceae</taxon>
        <taxon>Exophiala</taxon>
    </lineage>
</organism>
<dbReference type="Pfam" id="PF00890">
    <property type="entry name" value="FAD_binding_2"/>
    <property type="match status" value="1"/>
</dbReference>
<dbReference type="InterPro" id="IPR050315">
    <property type="entry name" value="FAD-oxidoreductase_2"/>
</dbReference>
<evidence type="ECO:0000313" key="7">
    <source>
        <dbReference type="Proteomes" id="UP000054302"/>
    </source>
</evidence>
<dbReference type="SUPFAM" id="SSF56425">
    <property type="entry name" value="Succinate dehydrogenase/fumarate reductase flavoprotein, catalytic domain"/>
    <property type="match status" value="1"/>
</dbReference>
<dbReference type="STRING" id="212818.A0A0D2A4X7"/>
<evidence type="ECO:0000259" key="5">
    <source>
        <dbReference type="Pfam" id="PF00890"/>
    </source>
</evidence>
<dbReference type="GO" id="GO:0016491">
    <property type="term" value="F:oxidoreductase activity"/>
    <property type="evidence" value="ECO:0007669"/>
    <property type="project" value="UniProtKB-KW"/>
</dbReference>
<gene>
    <name evidence="6" type="ORF">PV10_05186</name>
</gene>
<dbReference type="Gene3D" id="3.90.700.10">
    <property type="entry name" value="Succinate dehydrogenase/fumarate reductase flavoprotein, catalytic domain"/>
    <property type="match status" value="1"/>
</dbReference>
<dbReference type="OMA" id="CSWLIAD"/>
<dbReference type="SUPFAM" id="SSF51905">
    <property type="entry name" value="FAD/NAD(P)-binding domain"/>
    <property type="match status" value="1"/>
</dbReference>
<dbReference type="PRINTS" id="PR00469">
    <property type="entry name" value="PNDRDTASEII"/>
</dbReference>
<keyword evidence="4" id="KW-0560">Oxidoreductase</keyword>
<dbReference type="OrthoDB" id="7777654at2759"/>
<comment type="cofactor">
    <cofactor evidence="1">
        <name>FAD</name>
        <dbReference type="ChEBI" id="CHEBI:57692"/>
    </cofactor>
</comment>
<dbReference type="InterPro" id="IPR027477">
    <property type="entry name" value="Succ_DH/fumarate_Rdtase_cat_sf"/>
</dbReference>
<name>A0A0D2A4X7_EXOME</name>
<keyword evidence="3" id="KW-0274">FAD</keyword>
<sequence>MSIPGAAAAAIRRTKVAGSLCFWQTTRERLDSFDQRDPASRHYDVIVLGSGAAGLTTAVVAARSGLKVLVLEKSKYFGGTTAYSLGGLWVPGNKHQPSMGVSDSKDAAKTYLRNVLGPANYASAEKNLNAYLDAGPKMLEWIEDNTAIQYLSAPLPDYREHLEGASTGRTIGACPFNGRLLGQELRHVRYTLQGFKAFGNLQVSPFEIDILTNPFGSFSNFVHTIKKGVGWISDVVVYGKGSLMVGGNALVGGLLHSAIISGVTLETEATTDLLLENGRVVGVTTSGKFGKDVQIRASRGVVLATGGFGRSPEGKEFVPQEWTPVPKSNVGDGIKLGLKAGGYLPPPNADNAIYCPISVLQYDESHTRCLPHFSGDRCKPGTVIVDSNGKRFENESTNYQDFVETMQARGITKSYYIADADHLRNYGMGMALPWPYWNFNVMKRGYLIKAPTIPALADKLGIPKENLMSTVENMNIYAQTGHDPEFHRGESTYDQFYGDPTVKPNSSLGPIKKGPFYALPLYPGNVSVMYGLSTNENGQLLAKDGKAIEGIYAVGCDNNSIMRGTYPGGGSSIGPAMTFGYLAGLHLASQKASS</sequence>
<dbReference type="PANTHER" id="PTHR43400:SF10">
    <property type="entry name" value="3-OXOSTEROID 1-DEHYDROGENASE"/>
    <property type="match status" value="1"/>
</dbReference>
<dbReference type="GeneID" id="27323031"/>
<evidence type="ECO:0000256" key="3">
    <source>
        <dbReference type="ARBA" id="ARBA00022827"/>
    </source>
</evidence>
<dbReference type="GO" id="GO:0008202">
    <property type="term" value="P:steroid metabolic process"/>
    <property type="evidence" value="ECO:0007669"/>
    <property type="project" value="UniProtKB-ARBA"/>
</dbReference>
<protein>
    <recommendedName>
        <fullName evidence="5">FAD-dependent oxidoreductase 2 FAD-binding domain-containing protein</fullName>
    </recommendedName>
</protein>